<dbReference type="Gene3D" id="1.10.472.80">
    <property type="entry name" value="Ypt/Rab-GAP domain of gyp1p, domain 3"/>
    <property type="match status" value="1"/>
</dbReference>
<dbReference type="PROSITE" id="PS50086">
    <property type="entry name" value="TBC_RABGAP"/>
    <property type="match status" value="1"/>
</dbReference>
<dbReference type="SMART" id="SM00164">
    <property type="entry name" value="TBC"/>
    <property type="match status" value="1"/>
</dbReference>
<evidence type="ECO:0000313" key="3">
    <source>
        <dbReference type="Proteomes" id="UP000039865"/>
    </source>
</evidence>
<dbReference type="SUPFAM" id="SSF47923">
    <property type="entry name" value="Ypt/Rab-GAP domain of gyp1p"/>
    <property type="match status" value="2"/>
</dbReference>
<proteinExistence type="predicted"/>
<dbReference type="InterPro" id="IPR035969">
    <property type="entry name" value="Rab-GAP_TBC_sf"/>
</dbReference>
<sequence>MFEFDDDDMGFVDHTKQQEDSSGKLMFKSKSFRKDTNPKLMADNKNNGLLDRIDLSHDVFGRKQRRVVQKHQAQNFQLRKKIILTPQDQNEFLENLLIRNKPQILSKDERKILKAFCKKGLSERYRKHLWLRASGASAMINLPENRQYYRNLKKQAMDYPNPCFNQINLDLRRTFFELKINKSEQLIDKLRNVLAVYTKRNPTIGYCQGMNFLVGRILKVMQSSESTINETANHSSVAKDNFRSNSKSSLNENDNDEVEAFWIFVNMVESMLPIDYYSNMVGVVIDQKIFYDQFKLRIPDLCHHLDRVGFDPSLLAFQWLVCFLSYNLPQEVSVKVWDLFFLQGTKIIFKVSLALLHLMKGELMKAREFSEIFETLETFPRKTIDYKTLIQTTQLKQFKIRNRDIRYLREQKREGVQEELKKLVLTKDIFRGTYQRLKFMNKFYLYSGLQKMYENQDSIAKEVFQKSLDNYEQELMKIFNCNTKWPICLFDFTYKNKIPQFLCFRTSTNPPVIIEEYFNPFQRAHIIEEYDPERKNEILMERGQHYCNHDPRFIENFKILYNNAHEALFGNANLLFDITSEMNSLKSLRQFMKEIANFQGIEEFRNKSIPSSRSTKLIGSKISSKLVDSVISTEKDKQQNMFQKIEEIDHDILEQDQQQNLEQVLRDKNQHQLPNSEEFKQSLPKMTQPRYKTTLSRQFQITNNLGANQDEETKSLDEELLEEEQEELFPLNNKIYRAQSSLHQSALNLLAYQKVGNKGGEKYLEKLFKIPISDI</sequence>
<dbReference type="PANTHER" id="PTHR47219:SF20">
    <property type="entry name" value="TBC1 DOMAIN FAMILY MEMBER 2B"/>
    <property type="match status" value="1"/>
</dbReference>
<dbReference type="OrthoDB" id="292358at2759"/>
<dbReference type="PANTHER" id="PTHR47219">
    <property type="entry name" value="RAB GTPASE-ACTIVATING PROTEIN 1-LIKE"/>
    <property type="match status" value="1"/>
</dbReference>
<reference evidence="2 3" key="1">
    <citation type="submission" date="2014-06" db="EMBL/GenBank/DDBJ databases">
        <authorList>
            <person name="Swart Estienne"/>
        </authorList>
    </citation>
    <scope>NUCLEOTIDE SEQUENCE [LARGE SCALE GENOMIC DNA]</scope>
    <source>
        <strain evidence="2 3">130c</strain>
    </source>
</reference>
<dbReference type="Pfam" id="PF00566">
    <property type="entry name" value="RabGAP-TBC"/>
    <property type="match status" value="1"/>
</dbReference>
<dbReference type="InterPro" id="IPR000195">
    <property type="entry name" value="Rab-GAP-TBC_dom"/>
</dbReference>
<dbReference type="OMA" id="EVEAFWI"/>
<accession>A0A077ZVB1</accession>
<dbReference type="AlphaFoldDB" id="A0A077ZVB1"/>
<dbReference type="InterPro" id="IPR050302">
    <property type="entry name" value="Rab_GAP_TBC_domain"/>
</dbReference>
<evidence type="ECO:0000313" key="2">
    <source>
        <dbReference type="EMBL" id="CDW73574.1"/>
    </source>
</evidence>
<dbReference type="EMBL" id="CCKQ01002483">
    <property type="protein sequence ID" value="CDW73574.1"/>
    <property type="molecule type" value="Genomic_DNA"/>
</dbReference>
<dbReference type="Gene3D" id="1.10.8.270">
    <property type="entry name" value="putative rabgap domain of human tbc1 domain family member 14 like domains"/>
    <property type="match status" value="1"/>
</dbReference>
<gene>
    <name evidence="2" type="primary">Contig9172.g9813</name>
    <name evidence="2" type="ORF">STYLEM_2557</name>
</gene>
<protein>
    <submittedName>
        <fullName evidence="2">Tbc1 domain family member 2a-like</fullName>
    </submittedName>
</protein>
<keyword evidence="3" id="KW-1185">Reference proteome</keyword>
<dbReference type="GO" id="GO:0005096">
    <property type="term" value="F:GTPase activator activity"/>
    <property type="evidence" value="ECO:0007669"/>
    <property type="project" value="TreeGrafter"/>
</dbReference>
<dbReference type="GO" id="GO:0031267">
    <property type="term" value="F:small GTPase binding"/>
    <property type="evidence" value="ECO:0007669"/>
    <property type="project" value="TreeGrafter"/>
</dbReference>
<evidence type="ECO:0000259" key="1">
    <source>
        <dbReference type="PROSITE" id="PS50086"/>
    </source>
</evidence>
<organism evidence="2 3">
    <name type="scientific">Stylonychia lemnae</name>
    <name type="common">Ciliate</name>
    <dbReference type="NCBI Taxonomy" id="5949"/>
    <lineage>
        <taxon>Eukaryota</taxon>
        <taxon>Sar</taxon>
        <taxon>Alveolata</taxon>
        <taxon>Ciliophora</taxon>
        <taxon>Intramacronucleata</taxon>
        <taxon>Spirotrichea</taxon>
        <taxon>Stichotrichia</taxon>
        <taxon>Sporadotrichida</taxon>
        <taxon>Oxytrichidae</taxon>
        <taxon>Stylonychinae</taxon>
        <taxon>Stylonychia</taxon>
    </lineage>
</organism>
<dbReference type="Proteomes" id="UP000039865">
    <property type="component" value="Unassembled WGS sequence"/>
</dbReference>
<name>A0A077ZVB1_STYLE</name>
<feature type="domain" description="Rab-GAP TBC" evidence="1">
    <location>
        <begin position="120"/>
        <end position="344"/>
    </location>
</feature>
<dbReference type="InParanoid" id="A0A077ZVB1"/>